<evidence type="ECO:0000313" key="2">
    <source>
        <dbReference type="EMBL" id="CAE6457165.1"/>
    </source>
</evidence>
<feature type="compositionally biased region" description="Polar residues" evidence="1">
    <location>
        <begin position="45"/>
        <end position="64"/>
    </location>
</feature>
<evidence type="ECO:0000256" key="1">
    <source>
        <dbReference type="SAM" id="MobiDB-lite"/>
    </source>
</evidence>
<dbReference type="AlphaFoldDB" id="A0A8H3GMK1"/>
<name>A0A8H3GMK1_9AGAM</name>
<protein>
    <submittedName>
        <fullName evidence="2">Uncharacterized protein</fullName>
    </submittedName>
</protein>
<organism evidence="2 3">
    <name type="scientific">Rhizoctonia solani</name>
    <dbReference type="NCBI Taxonomy" id="456999"/>
    <lineage>
        <taxon>Eukaryota</taxon>
        <taxon>Fungi</taxon>
        <taxon>Dikarya</taxon>
        <taxon>Basidiomycota</taxon>
        <taxon>Agaricomycotina</taxon>
        <taxon>Agaricomycetes</taxon>
        <taxon>Cantharellales</taxon>
        <taxon>Ceratobasidiaceae</taxon>
        <taxon>Rhizoctonia</taxon>
    </lineage>
</organism>
<feature type="region of interest" description="Disordered" evidence="1">
    <location>
        <begin position="1"/>
        <end position="83"/>
    </location>
</feature>
<reference evidence="2" key="1">
    <citation type="submission" date="2021-01" db="EMBL/GenBank/DDBJ databases">
        <authorList>
            <person name="Kaushik A."/>
        </authorList>
    </citation>
    <scope>NUCLEOTIDE SEQUENCE</scope>
    <source>
        <strain evidence="2">AG3-T5</strain>
    </source>
</reference>
<comment type="caution">
    <text evidence="2">The sequence shown here is derived from an EMBL/GenBank/DDBJ whole genome shotgun (WGS) entry which is preliminary data.</text>
</comment>
<gene>
    <name evidence="2" type="ORF">RDB_LOCUS141852</name>
</gene>
<proteinExistence type="predicted"/>
<dbReference type="Proteomes" id="UP000663841">
    <property type="component" value="Unassembled WGS sequence"/>
</dbReference>
<feature type="compositionally biased region" description="Polar residues" evidence="1">
    <location>
        <begin position="8"/>
        <end position="25"/>
    </location>
</feature>
<dbReference type="OrthoDB" id="206201at2759"/>
<dbReference type="EMBL" id="CAJMWW010000203">
    <property type="protein sequence ID" value="CAE6457165.1"/>
    <property type="molecule type" value="Genomic_DNA"/>
</dbReference>
<sequence>MDIMIPSSRLSASRTPKNTKQQMGNGSIIPVNDQQTTGAKVEPALSSQQHYQPQQGYNSAQVGSGANIPRRDQPISTDSDLEGAELNKEARFWKVYVKEADQYDTDLVDGWNKYGF</sequence>
<accession>A0A8H3GMK1</accession>
<evidence type="ECO:0000313" key="3">
    <source>
        <dbReference type="Proteomes" id="UP000663841"/>
    </source>
</evidence>